<dbReference type="Proteomes" id="UP000657918">
    <property type="component" value="Unassembled WGS sequence"/>
</dbReference>
<feature type="region of interest" description="Disordered" evidence="1">
    <location>
        <begin position="25"/>
        <end position="51"/>
    </location>
</feature>
<gene>
    <name evidence="2" type="ORF">SADUNF_Sadunf09G0006300</name>
</gene>
<sequence>MSEDQVTAPALTDVVNEAYKKAGTNAENYSGTQSSTFYHSNQPSGGDAVGGSDGSCGFYGPEYQQEKAKLLFLQEEHYCYEKKREWQYHDASFRTVDFPSLAEV</sequence>
<accession>A0A835JUU3</accession>
<feature type="compositionally biased region" description="Polar residues" evidence="1">
    <location>
        <begin position="25"/>
        <end position="43"/>
    </location>
</feature>
<evidence type="ECO:0000256" key="1">
    <source>
        <dbReference type="SAM" id="MobiDB-lite"/>
    </source>
</evidence>
<keyword evidence="3" id="KW-1185">Reference proteome</keyword>
<evidence type="ECO:0000313" key="2">
    <source>
        <dbReference type="EMBL" id="KAF9675189.1"/>
    </source>
</evidence>
<dbReference type="EMBL" id="JADGMS010000009">
    <property type="protein sequence ID" value="KAF9675189.1"/>
    <property type="molecule type" value="Genomic_DNA"/>
</dbReference>
<dbReference type="AlphaFoldDB" id="A0A835JUU3"/>
<name>A0A835JUU3_9ROSI</name>
<evidence type="ECO:0000313" key="3">
    <source>
        <dbReference type="Proteomes" id="UP000657918"/>
    </source>
</evidence>
<comment type="caution">
    <text evidence="2">The sequence shown here is derived from an EMBL/GenBank/DDBJ whole genome shotgun (WGS) entry which is preliminary data.</text>
</comment>
<protein>
    <submittedName>
        <fullName evidence="2">Uncharacterized protein</fullName>
    </submittedName>
</protein>
<reference evidence="2 3" key="1">
    <citation type="submission" date="2020-10" db="EMBL/GenBank/DDBJ databases">
        <title>Plant Genome Project.</title>
        <authorList>
            <person name="Zhang R.-G."/>
        </authorList>
    </citation>
    <scope>NUCLEOTIDE SEQUENCE [LARGE SCALE GENOMIC DNA]</scope>
    <source>
        <strain evidence="2">FAFU-HL-1</strain>
        <tissue evidence="2">Leaf</tissue>
    </source>
</reference>
<proteinExistence type="predicted"/>
<organism evidence="2 3">
    <name type="scientific">Salix dunnii</name>
    <dbReference type="NCBI Taxonomy" id="1413687"/>
    <lineage>
        <taxon>Eukaryota</taxon>
        <taxon>Viridiplantae</taxon>
        <taxon>Streptophyta</taxon>
        <taxon>Embryophyta</taxon>
        <taxon>Tracheophyta</taxon>
        <taxon>Spermatophyta</taxon>
        <taxon>Magnoliopsida</taxon>
        <taxon>eudicotyledons</taxon>
        <taxon>Gunneridae</taxon>
        <taxon>Pentapetalae</taxon>
        <taxon>rosids</taxon>
        <taxon>fabids</taxon>
        <taxon>Malpighiales</taxon>
        <taxon>Salicaceae</taxon>
        <taxon>Saliceae</taxon>
        <taxon>Salix</taxon>
    </lineage>
</organism>